<feature type="region of interest" description="Disordered" evidence="4">
    <location>
        <begin position="1"/>
        <end position="31"/>
    </location>
</feature>
<dbReference type="Gene3D" id="3.40.50.300">
    <property type="entry name" value="P-loop containing nucleotide triphosphate hydrolases"/>
    <property type="match status" value="1"/>
</dbReference>
<dbReference type="InterPro" id="IPR001482">
    <property type="entry name" value="T2SS/T4SS_dom"/>
</dbReference>
<name>A0A1F8DPD3_9BACT</name>
<evidence type="ECO:0000259" key="5">
    <source>
        <dbReference type="PROSITE" id="PS00662"/>
    </source>
</evidence>
<accession>A0A1F8DPD3</accession>
<dbReference type="Pfam" id="PF00437">
    <property type="entry name" value="T2SSE"/>
    <property type="match status" value="1"/>
</dbReference>
<evidence type="ECO:0000256" key="1">
    <source>
        <dbReference type="ARBA" id="ARBA00006611"/>
    </source>
</evidence>
<dbReference type="PANTHER" id="PTHR30258">
    <property type="entry name" value="TYPE II SECRETION SYSTEM PROTEIN GSPE-RELATED"/>
    <property type="match status" value="1"/>
</dbReference>
<dbReference type="InterPro" id="IPR027417">
    <property type="entry name" value="P-loop_NTPase"/>
</dbReference>
<dbReference type="GO" id="GO:0005524">
    <property type="term" value="F:ATP binding"/>
    <property type="evidence" value="ECO:0007669"/>
    <property type="project" value="UniProtKB-KW"/>
</dbReference>
<dbReference type="CDD" id="cd01129">
    <property type="entry name" value="PulE-GspE-like"/>
    <property type="match status" value="1"/>
</dbReference>
<reference evidence="6 7" key="1">
    <citation type="journal article" date="2016" name="Nat. Commun.">
        <title>Thousands of microbial genomes shed light on interconnected biogeochemical processes in an aquifer system.</title>
        <authorList>
            <person name="Anantharaman K."/>
            <person name="Brown C.T."/>
            <person name="Hug L.A."/>
            <person name="Sharon I."/>
            <person name="Castelle C.J."/>
            <person name="Probst A.J."/>
            <person name="Thomas B.C."/>
            <person name="Singh A."/>
            <person name="Wilkins M.J."/>
            <person name="Karaoz U."/>
            <person name="Brodie E.L."/>
            <person name="Williams K.H."/>
            <person name="Hubbard S.S."/>
            <person name="Banfield J.F."/>
        </authorList>
    </citation>
    <scope>NUCLEOTIDE SEQUENCE [LARGE SCALE GENOMIC DNA]</scope>
</reference>
<dbReference type="PROSITE" id="PS00662">
    <property type="entry name" value="T2SP_E"/>
    <property type="match status" value="1"/>
</dbReference>
<dbReference type="AlphaFoldDB" id="A0A1F8DPD3"/>
<gene>
    <name evidence="6" type="ORF">A3J77_00205</name>
</gene>
<comment type="similarity">
    <text evidence="1">Belongs to the GSP E family.</text>
</comment>
<keyword evidence="3" id="KW-0067">ATP-binding</keyword>
<dbReference type="SUPFAM" id="SSF52540">
    <property type="entry name" value="P-loop containing nucleoside triphosphate hydrolases"/>
    <property type="match status" value="1"/>
</dbReference>
<evidence type="ECO:0000256" key="2">
    <source>
        <dbReference type="ARBA" id="ARBA00022741"/>
    </source>
</evidence>
<evidence type="ECO:0000313" key="7">
    <source>
        <dbReference type="Proteomes" id="UP000182002"/>
    </source>
</evidence>
<evidence type="ECO:0000313" key="6">
    <source>
        <dbReference type="EMBL" id="OGM90266.1"/>
    </source>
</evidence>
<protein>
    <recommendedName>
        <fullName evidence="5">Bacterial type II secretion system protein E domain-containing protein</fullName>
    </recommendedName>
</protein>
<evidence type="ECO:0000256" key="4">
    <source>
        <dbReference type="SAM" id="MobiDB-lite"/>
    </source>
</evidence>
<dbReference type="Gene3D" id="3.30.450.90">
    <property type="match status" value="1"/>
</dbReference>
<dbReference type="Proteomes" id="UP000182002">
    <property type="component" value="Unassembled WGS sequence"/>
</dbReference>
<feature type="compositionally biased region" description="Basic and acidic residues" evidence="4">
    <location>
        <begin position="10"/>
        <end position="31"/>
    </location>
</feature>
<dbReference type="PANTHER" id="PTHR30258:SF1">
    <property type="entry name" value="PROTEIN TRANSPORT PROTEIN HOFB HOMOLOG"/>
    <property type="match status" value="1"/>
</dbReference>
<feature type="domain" description="Bacterial type II secretion system protein E" evidence="5">
    <location>
        <begin position="366"/>
        <end position="380"/>
    </location>
</feature>
<dbReference type="GO" id="GO:0016887">
    <property type="term" value="F:ATP hydrolysis activity"/>
    <property type="evidence" value="ECO:0007669"/>
    <property type="project" value="TreeGrafter"/>
</dbReference>
<organism evidence="6 7">
    <name type="scientific">Candidatus Wolfebacteria bacterium RBG_13_41_7</name>
    <dbReference type="NCBI Taxonomy" id="1802554"/>
    <lineage>
        <taxon>Bacteria</taxon>
        <taxon>Candidatus Wolfeibacteriota</taxon>
    </lineage>
</organism>
<dbReference type="SMART" id="SM00382">
    <property type="entry name" value="AAA"/>
    <property type="match status" value="1"/>
</dbReference>
<dbReference type="InterPro" id="IPR003593">
    <property type="entry name" value="AAA+_ATPase"/>
</dbReference>
<keyword evidence="2" id="KW-0547">Nucleotide-binding</keyword>
<evidence type="ECO:0000256" key="3">
    <source>
        <dbReference type="ARBA" id="ARBA00022840"/>
    </source>
</evidence>
<sequence>MDAPQNPLSKIKDKLAQMRREAEERDAKRRAEKTKFSYADLSTTSINIEALSLIPEEDAKKAKLAAIEFKEKKIALAVFDSENAETKKIIEKLKSEGYSLSIFTVSLSGLNHVWSFYKFVFKKPENITGRVRIEEKKLVELKDSLISLKSINGAIAELNKKAGYTGEILEAVLAGALSMGASDIHFEPSERTAKIRLRMDGLLYDIFNNLKPKTHGSIVSRIKLLSRLKINVDDQAQDGRFTISLSNKEIEIRTSINPSEFGETVVLRILDPDSIHMGLPQLGFRKDDLKIVEKELSKPNGMILNTGPTGSGKTTTLYAFLQHTQKPESKIITIEDPIEYHLEGIEQTQVEPGSGYTFSNGLRSLLRQDPDMILIGEIRDLETAEIAIHASLTGHLVFSTLHTNDASGAIPRMIDLGVKTSVLAPAMNLVIAQRLIRKLCENCKVEKKIDAELESKIKNFIEKLPARVDKDFYKPSIKIFETKGCEKCNNLGYKGRVGVFELLLVDGEMELLIGKDPTEIGVKELAAKKGMVIMQQDGILKAISGITTFDEVEKVTGAIEW</sequence>
<proteinExistence type="inferred from homology"/>
<dbReference type="EMBL" id="MGIO01000004">
    <property type="protein sequence ID" value="OGM90266.1"/>
    <property type="molecule type" value="Genomic_DNA"/>
</dbReference>
<dbReference type="GO" id="GO:0005886">
    <property type="term" value="C:plasma membrane"/>
    <property type="evidence" value="ECO:0007669"/>
    <property type="project" value="TreeGrafter"/>
</dbReference>
<comment type="caution">
    <text evidence="6">The sequence shown here is derived from an EMBL/GenBank/DDBJ whole genome shotgun (WGS) entry which is preliminary data.</text>
</comment>